<evidence type="ECO:0000313" key="2">
    <source>
        <dbReference type="Proteomes" id="UP000014480"/>
    </source>
</evidence>
<dbReference type="EMBL" id="AMCV02000028">
    <property type="protein sequence ID" value="TDZ17433.1"/>
    <property type="molecule type" value="Genomic_DNA"/>
</dbReference>
<organism evidence="1 2">
    <name type="scientific">Colletotrichum orbiculare (strain 104-T / ATCC 96160 / CBS 514.97 / LARS 414 / MAFF 240422)</name>
    <name type="common">Cucumber anthracnose fungus</name>
    <name type="synonym">Colletotrichum lagenarium</name>
    <dbReference type="NCBI Taxonomy" id="1213857"/>
    <lineage>
        <taxon>Eukaryota</taxon>
        <taxon>Fungi</taxon>
        <taxon>Dikarya</taxon>
        <taxon>Ascomycota</taxon>
        <taxon>Pezizomycotina</taxon>
        <taxon>Sordariomycetes</taxon>
        <taxon>Hypocreomycetidae</taxon>
        <taxon>Glomerellales</taxon>
        <taxon>Glomerellaceae</taxon>
        <taxon>Colletotrichum</taxon>
        <taxon>Colletotrichum orbiculare species complex</taxon>
    </lineage>
</organism>
<dbReference type="OrthoDB" id="4817121at2759"/>
<reference evidence="2" key="1">
    <citation type="journal article" date="2013" name="New Phytol.">
        <title>Comparative genomic and transcriptomic analyses reveal the hemibiotrophic stage shift of Colletotrichum fungi.</title>
        <authorList>
            <person name="Gan P."/>
            <person name="Ikeda K."/>
            <person name="Irieda H."/>
            <person name="Narusaka M."/>
            <person name="O'Connell R.J."/>
            <person name="Narusaka Y."/>
            <person name="Takano Y."/>
            <person name="Kubo Y."/>
            <person name="Shirasu K."/>
        </authorList>
    </citation>
    <scope>NUCLEOTIDE SEQUENCE [LARGE SCALE GENOMIC DNA]</scope>
    <source>
        <strain evidence="2">104-T / ATCC 96160 / CBS 514.97 / LARS 414 / MAFF 240422</strain>
    </source>
</reference>
<sequence>MSPLDAHAKVSSFSTDLCGGEESVFEVTGSGAYRCIRVSDKCSIKVADKRECTITTWSGADCRGSHSTLPDGSLNCHSVLHASVEIKC</sequence>
<reference evidence="2" key="2">
    <citation type="journal article" date="2019" name="Mol. Plant Microbe Interact.">
        <title>Genome sequence resources for four phytopathogenic fungi from the Colletotrichum orbiculare species complex.</title>
        <authorList>
            <person name="Gan P."/>
            <person name="Tsushima A."/>
            <person name="Narusaka M."/>
            <person name="Narusaka Y."/>
            <person name="Takano Y."/>
            <person name="Kubo Y."/>
            <person name="Shirasu K."/>
        </authorList>
    </citation>
    <scope>GENOME REANNOTATION</scope>
    <source>
        <strain evidence="2">104-T / ATCC 96160 / CBS 514.97 / LARS 414 / MAFF 240422</strain>
    </source>
</reference>
<evidence type="ECO:0000313" key="1">
    <source>
        <dbReference type="EMBL" id="TDZ17433.1"/>
    </source>
</evidence>
<keyword evidence="2" id="KW-1185">Reference proteome</keyword>
<protein>
    <submittedName>
        <fullName evidence="1">Uncharacterized protein</fullName>
    </submittedName>
</protein>
<proteinExistence type="predicted"/>
<name>A0A484FHD3_COLOR</name>
<comment type="caution">
    <text evidence="1">The sequence shown here is derived from an EMBL/GenBank/DDBJ whole genome shotgun (WGS) entry which is preliminary data.</text>
</comment>
<accession>A0A484FHD3</accession>
<gene>
    <name evidence="1" type="ORF">Cob_v009397</name>
</gene>
<dbReference type="Proteomes" id="UP000014480">
    <property type="component" value="Unassembled WGS sequence"/>
</dbReference>
<dbReference type="AlphaFoldDB" id="A0A484FHD3"/>